<reference evidence="1" key="1">
    <citation type="submission" date="2021-02" db="EMBL/GenBank/DDBJ databases">
        <authorList>
            <person name="Nowell W R."/>
        </authorList>
    </citation>
    <scope>NUCLEOTIDE SEQUENCE</scope>
</reference>
<proteinExistence type="predicted"/>
<accession>A0A814AHX8</accession>
<keyword evidence="2" id="KW-1185">Reference proteome</keyword>
<comment type="caution">
    <text evidence="1">The sequence shown here is derived from an EMBL/GenBank/DDBJ whole genome shotgun (WGS) entry which is preliminary data.</text>
</comment>
<name>A0A814AHX8_9BILA</name>
<dbReference type="AlphaFoldDB" id="A0A814AHX8"/>
<protein>
    <submittedName>
        <fullName evidence="1">Uncharacterized protein</fullName>
    </submittedName>
</protein>
<gene>
    <name evidence="1" type="ORF">QVE165_LOCUS10113</name>
</gene>
<evidence type="ECO:0000313" key="1">
    <source>
        <dbReference type="EMBL" id="CAF0913015.1"/>
    </source>
</evidence>
<evidence type="ECO:0000313" key="2">
    <source>
        <dbReference type="Proteomes" id="UP000663832"/>
    </source>
</evidence>
<dbReference type="Proteomes" id="UP000663832">
    <property type="component" value="Unassembled WGS sequence"/>
</dbReference>
<organism evidence="1 2">
    <name type="scientific">Adineta steineri</name>
    <dbReference type="NCBI Taxonomy" id="433720"/>
    <lineage>
        <taxon>Eukaryota</taxon>
        <taxon>Metazoa</taxon>
        <taxon>Spiralia</taxon>
        <taxon>Gnathifera</taxon>
        <taxon>Rotifera</taxon>
        <taxon>Eurotatoria</taxon>
        <taxon>Bdelloidea</taxon>
        <taxon>Adinetida</taxon>
        <taxon>Adinetidae</taxon>
        <taxon>Adineta</taxon>
    </lineage>
</organism>
<sequence length="201" mass="23326">MLLYNTYLEYDHTNIIKNISTYILVYTIASHIPTVTNSIAKLFNNVIPRKCEGHLYIYILHLWGSLTYEFSLIKNNDLFKLSIEPKQDDIRHLFPAWYDWVLPKCGARDLSNKQYDDTNLLSICTCHASSPYKMNQKWSSQSAMIYVGGDFIDKLITTNNWSKLLDPLNTTLAKSTHQKWINYLISDCLAIAYLAKPVLDY</sequence>
<dbReference type="EMBL" id="CAJNOM010000047">
    <property type="protein sequence ID" value="CAF0913015.1"/>
    <property type="molecule type" value="Genomic_DNA"/>
</dbReference>
<dbReference type="OrthoDB" id="9995139at2759"/>